<protein>
    <submittedName>
        <fullName evidence="1">Uncharacterized protein</fullName>
    </submittedName>
</protein>
<accession>A0A645C503</accession>
<evidence type="ECO:0000313" key="1">
    <source>
        <dbReference type="EMBL" id="MPM72722.1"/>
    </source>
</evidence>
<name>A0A645C503_9ZZZZ</name>
<organism evidence="1">
    <name type="scientific">bioreactor metagenome</name>
    <dbReference type="NCBI Taxonomy" id="1076179"/>
    <lineage>
        <taxon>unclassified sequences</taxon>
        <taxon>metagenomes</taxon>
        <taxon>ecological metagenomes</taxon>
    </lineage>
</organism>
<sequence length="58" mass="6899">MDDKSFAADVLNKTIEKLRLKKDWAEEYNNIFKDLFEQGKFDNQEEIYNAIVQGVKEK</sequence>
<comment type="caution">
    <text evidence="1">The sequence shown here is derived from an EMBL/GenBank/DDBJ whole genome shotgun (WGS) entry which is preliminary data.</text>
</comment>
<proteinExistence type="predicted"/>
<reference evidence="1" key="1">
    <citation type="submission" date="2019-08" db="EMBL/GenBank/DDBJ databases">
        <authorList>
            <person name="Kucharzyk K."/>
            <person name="Murdoch R.W."/>
            <person name="Higgins S."/>
            <person name="Loffler F."/>
        </authorList>
    </citation>
    <scope>NUCLEOTIDE SEQUENCE</scope>
</reference>
<gene>
    <name evidence="1" type="ORF">SDC9_119698</name>
</gene>
<dbReference type="AlphaFoldDB" id="A0A645C503"/>
<dbReference type="EMBL" id="VSSQ01024915">
    <property type="protein sequence ID" value="MPM72722.1"/>
    <property type="molecule type" value="Genomic_DNA"/>
</dbReference>